<dbReference type="SUPFAM" id="SSF55874">
    <property type="entry name" value="ATPase domain of HSP90 chaperone/DNA topoisomerase II/histidine kinase"/>
    <property type="match status" value="1"/>
</dbReference>
<dbReference type="SUPFAM" id="SSF55781">
    <property type="entry name" value="GAF domain-like"/>
    <property type="match status" value="1"/>
</dbReference>
<keyword evidence="3" id="KW-0808">Transferase</keyword>
<dbReference type="PANTHER" id="PTHR24421">
    <property type="entry name" value="NITRATE/NITRITE SENSOR PROTEIN NARX-RELATED"/>
    <property type="match status" value="1"/>
</dbReference>
<evidence type="ECO:0000313" key="9">
    <source>
        <dbReference type="EMBL" id="MBM7693835.1"/>
    </source>
</evidence>
<accession>A0ABS2QLJ5</accession>
<dbReference type="RefSeq" id="WP_239558821.1">
    <property type="nucleotide sequence ID" value="NZ_JAFBFI010000016.1"/>
</dbReference>
<gene>
    <name evidence="9" type="ORF">JOC77_003279</name>
</gene>
<evidence type="ECO:0000256" key="4">
    <source>
        <dbReference type="ARBA" id="ARBA00022777"/>
    </source>
</evidence>
<reference evidence="9 10" key="1">
    <citation type="submission" date="2021-01" db="EMBL/GenBank/DDBJ databases">
        <title>Genomic Encyclopedia of Type Strains, Phase IV (KMG-IV): sequencing the most valuable type-strain genomes for metagenomic binning, comparative biology and taxonomic classification.</title>
        <authorList>
            <person name="Goeker M."/>
        </authorList>
    </citation>
    <scope>NUCLEOTIDE SEQUENCE [LARGE SCALE GENOMIC DNA]</scope>
    <source>
        <strain evidence="9 10">DSM 105482</strain>
    </source>
</reference>
<evidence type="ECO:0000256" key="5">
    <source>
        <dbReference type="ARBA" id="ARBA00023012"/>
    </source>
</evidence>
<dbReference type="InterPro" id="IPR011712">
    <property type="entry name" value="Sig_transdc_His_kin_sub3_dim/P"/>
</dbReference>
<name>A0ABS2QLJ5_9BACI</name>
<keyword evidence="6" id="KW-0812">Transmembrane</keyword>
<keyword evidence="5" id="KW-0902">Two-component regulatory system</keyword>
<feature type="domain" description="Histidine kinase/HSP90-like ATPase" evidence="8">
    <location>
        <begin position="449"/>
        <end position="547"/>
    </location>
</feature>
<dbReference type="Proteomes" id="UP000823486">
    <property type="component" value="Unassembled WGS sequence"/>
</dbReference>
<evidence type="ECO:0000256" key="1">
    <source>
        <dbReference type="ARBA" id="ARBA00000085"/>
    </source>
</evidence>
<keyword evidence="4 9" id="KW-0418">Kinase</keyword>
<dbReference type="InterPro" id="IPR036890">
    <property type="entry name" value="HATPase_C_sf"/>
</dbReference>
<feature type="transmembrane region" description="Helical" evidence="6">
    <location>
        <begin position="50"/>
        <end position="70"/>
    </location>
</feature>
<protein>
    <recommendedName>
        <fullName evidence="2">histidine kinase</fullName>
        <ecNumber evidence="2">2.7.13.3</ecNumber>
    </recommendedName>
</protein>
<feature type="transmembrane region" description="Helical" evidence="6">
    <location>
        <begin position="157"/>
        <end position="177"/>
    </location>
</feature>
<dbReference type="CDD" id="cd16917">
    <property type="entry name" value="HATPase_UhpB-NarQ-NarX-like"/>
    <property type="match status" value="1"/>
</dbReference>
<proteinExistence type="predicted"/>
<keyword evidence="10" id="KW-1185">Reference proteome</keyword>
<dbReference type="GO" id="GO:0016301">
    <property type="term" value="F:kinase activity"/>
    <property type="evidence" value="ECO:0007669"/>
    <property type="project" value="UniProtKB-KW"/>
</dbReference>
<sequence>MPVWKGFTAISFPLIYVLYILFGTPYTALCYALAVMLVNMLQRRPLRIIFFNPAQLALSIFASTAILSVFNPVLDSSLQPDVIVGIVEFFILLISFFICNNLIVDLVLIIRPQPYSLKMWKQKTITELNNALISLVYGILLYTLGSQNRGEIDVFSYFFFFSPLVGLSLLSSTIARLKLEKKRLKALFSITTDLNQIVPESQWLSTLKKSFNEFMNVEASLLWTKEDGIWKQRFQEGRIALSYSLPEEVYEKFECMKHPIIYNDRKKESGIAEDCFDAELKSFVYSPLVVENETVGMFIVARSRTKSFVHEDVQSLATLSNQLAAVIKTQMLFSEKEKRVILEERNRIAREIHDGIAQTLAGAVMKLETAGKIYTKKPDETIKLVEESVFRLRESLKEVRESIYALRPYPTQKEGLVAAISKKIEELRKEYQQHILFEKRGTEFDLSPMAEKILFDSFQESIQNAIKHAEASKIEVLLCNQADHIMLQVKDNGRGFSLFQAMIKAQKQPHFGILQMNDAAEKLNASLQIDSKEGEGTIVVIMVPKMGFEGGSIHDQAHVSG</sequence>
<evidence type="ECO:0000256" key="6">
    <source>
        <dbReference type="SAM" id="Phobius"/>
    </source>
</evidence>
<dbReference type="Gene3D" id="3.30.565.10">
    <property type="entry name" value="Histidine kinase-like ATPase, C-terminal domain"/>
    <property type="match status" value="1"/>
</dbReference>
<dbReference type="InterPro" id="IPR003594">
    <property type="entry name" value="HATPase_dom"/>
</dbReference>
<dbReference type="Pfam" id="PF07730">
    <property type="entry name" value="HisKA_3"/>
    <property type="match status" value="1"/>
</dbReference>
<feature type="transmembrane region" description="Helical" evidence="6">
    <location>
        <begin position="82"/>
        <end position="108"/>
    </location>
</feature>
<keyword evidence="6" id="KW-0472">Membrane</keyword>
<evidence type="ECO:0000313" key="10">
    <source>
        <dbReference type="Proteomes" id="UP000823486"/>
    </source>
</evidence>
<dbReference type="InterPro" id="IPR029016">
    <property type="entry name" value="GAF-like_dom_sf"/>
</dbReference>
<dbReference type="InterPro" id="IPR050482">
    <property type="entry name" value="Sensor_HK_TwoCompSys"/>
</dbReference>
<organism evidence="9 10">
    <name type="scientific">Peribacillus deserti</name>
    <dbReference type="NCBI Taxonomy" id="673318"/>
    <lineage>
        <taxon>Bacteria</taxon>
        <taxon>Bacillati</taxon>
        <taxon>Bacillota</taxon>
        <taxon>Bacilli</taxon>
        <taxon>Bacillales</taxon>
        <taxon>Bacillaceae</taxon>
        <taxon>Peribacillus</taxon>
    </lineage>
</organism>
<dbReference type="EC" id="2.7.13.3" evidence="2"/>
<keyword evidence="6" id="KW-1133">Transmembrane helix</keyword>
<dbReference type="SMART" id="SM00065">
    <property type="entry name" value="GAF"/>
    <property type="match status" value="1"/>
</dbReference>
<dbReference type="Gene3D" id="3.30.450.40">
    <property type="match status" value="1"/>
</dbReference>
<feature type="transmembrane region" description="Helical" evidence="6">
    <location>
        <begin position="128"/>
        <end position="145"/>
    </location>
</feature>
<dbReference type="Pfam" id="PF02518">
    <property type="entry name" value="HATPase_c"/>
    <property type="match status" value="1"/>
</dbReference>
<comment type="caution">
    <text evidence="9">The sequence shown here is derived from an EMBL/GenBank/DDBJ whole genome shotgun (WGS) entry which is preliminary data.</text>
</comment>
<feature type="domain" description="GAF" evidence="7">
    <location>
        <begin position="183"/>
        <end position="337"/>
    </location>
</feature>
<dbReference type="Pfam" id="PF13185">
    <property type="entry name" value="GAF_2"/>
    <property type="match status" value="1"/>
</dbReference>
<dbReference type="Gene3D" id="1.20.5.1930">
    <property type="match status" value="1"/>
</dbReference>
<evidence type="ECO:0000256" key="3">
    <source>
        <dbReference type="ARBA" id="ARBA00022679"/>
    </source>
</evidence>
<dbReference type="InterPro" id="IPR003018">
    <property type="entry name" value="GAF"/>
</dbReference>
<feature type="transmembrane region" description="Helical" evidence="6">
    <location>
        <begin position="12"/>
        <end position="38"/>
    </location>
</feature>
<dbReference type="SMART" id="SM00387">
    <property type="entry name" value="HATPase_c"/>
    <property type="match status" value="1"/>
</dbReference>
<comment type="catalytic activity">
    <reaction evidence="1">
        <text>ATP + protein L-histidine = ADP + protein N-phospho-L-histidine.</text>
        <dbReference type="EC" id="2.7.13.3"/>
    </reaction>
</comment>
<evidence type="ECO:0000256" key="2">
    <source>
        <dbReference type="ARBA" id="ARBA00012438"/>
    </source>
</evidence>
<dbReference type="EMBL" id="JAFBFI010000016">
    <property type="protein sequence ID" value="MBM7693835.1"/>
    <property type="molecule type" value="Genomic_DNA"/>
</dbReference>
<evidence type="ECO:0000259" key="8">
    <source>
        <dbReference type="SMART" id="SM00387"/>
    </source>
</evidence>
<evidence type="ECO:0000259" key="7">
    <source>
        <dbReference type="SMART" id="SM00065"/>
    </source>
</evidence>